<evidence type="ECO:0000313" key="3">
    <source>
        <dbReference type="Proteomes" id="UP000092659"/>
    </source>
</evidence>
<accession>A0A1B1APE2</accession>
<dbReference type="EMBL" id="CP016279">
    <property type="protein sequence ID" value="ANP48422.1"/>
    <property type="molecule type" value="Genomic_DNA"/>
</dbReference>
<proteinExistence type="predicted"/>
<dbReference type="EMBL" id="JAGGLP010000013">
    <property type="protein sequence ID" value="MBP2052920.1"/>
    <property type="molecule type" value="Genomic_DNA"/>
</dbReference>
<sequence>METHLPAEERGEVDCPGSGFGSGVAWSTAAVRTLRLGTADRDLQRFDVDIPTAEAGRLPRAEWAICAETDHETPAWAAARPALTVAGRGPRPL</sequence>
<dbReference type="Proteomes" id="UP000092659">
    <property type="component" value="Chromosome"/>
</dbReference>
<gene>
    <name evidence="1" type="ORF">AVL59_01500</name>
    <name evidence="2" type="ORF">J2Z21_005909</name>
</gene>
<evidence type="ECO:0000313" key="2">
    <source>
        <dbReference type="EMBL" id="MBP2052920.1"/>
    </source>
</evidence>
<reference evidence="1 3" key="1">
    <citation type="submission" date="2016-06" db="EMBL/GenBank/DDBJ databases">
        <title>Complete genome sequence of Streptomyces griseochromogenes ATCC 14511, the Blasticidin S producer.</title>
        <authorList>
            <person name="Wu L."/>
        </authorList>
    </citation>
    <scope>NUCLEOTIDE SEQUENCE [LARGE SCALE GENOMIC DNA]</scope>
    <source>
        <strain evidence="1 3">ATCC 14511</strain>
    </source>
</reference>
<reference evidence="2 4" key="2">
    <citation type="submission" date="2021-03" db="EMBL/GenBank/DDBJ databases">
        <title>Genomic Encyclopedia of Type Strains, Phase IV (KMG-IV): sequencing the most valuable type-strain genomes for metagenomic binning, comparative biology and taxonomic classification.</title>
        <authorList>
            <person name="Goeker M."/>
        </authorList>
    </citation>
    <scope>NUCLEOTIDE SEQUENCE [LARGE SCALE GENOMIC DNA]</scope>
    <source>
        <strain evidence="2 4">DSM 40499</strain>
    </source>
</reference>
<evidence type="ECO:0000313" key="1">
    <source>
        <dbReference type="EMBL" id="ANP48422.1"/>
    </source>
</evidence>
<dbReference type="Proteomes" id="UP001519309">
    <property type="component" value="Unassembled WGS sequence"/>
</dbReference>
<dbReference type="AlphaFoldDB" id="A0A1B1APE2"/>
<dbReference type="KEGG" id="sgs:AVL59_01500"/>
<evidence type="ECO:0000313" key="4">
    <source>
        <dbReference type="Proteomes" id="UP001519309"/>
    </source>
</evidence>
<name>A0A1B1APE2_9ACTN</name>
<protein>
    <submittedName>
        <fullName evidence="1">Uncharacterized protein</fullName>
    </submittedName>
</protein>
<keyword evidence="4" id="KW-1185">Reference proteome</keyword>
<organism evidence="1 3">
    <name type="scientific">Streptomyces griseochromogenes</name>
    <dbReference type="NCBI Taxonomy" id="68214"/>
    <lineage>
        <taxon>Bacteria</taxon>
        <taxon>Bacillati</taxon>
        <taxon>Actinomycetota</taxon>
        <taxon>Actinomycetes</taxon>
        <taxon>Kitasatosporales</taxon>
        <taxon>Streptomycetaceae</taxon>
        <taxon>Streptomyces</taxon>
    </lineage>
</organism>